<organism evidence="1 2">
    <name type="scientific">Paramuricea clavata</name>
    <name type="common">Red gorgonian</name>
    <name type="synonym">Violescent sea-whip</name>
    <dbReference type="NCBI Taxonomy" id="317549"/>
    <lineage>
        <taxon>Eukaryota</taxon>
        <taxon>Metazoa</taxon>
        <taxon>Cnidaria</taxon>
        <taxon>Anthozoa</taxon>
        <taxon>Octocorallia</taxon>
        <taxon>Malacalcyonacea</taxon>
        <taxon>Plexauridae</taxon>
        <taxon>Paramuricea</taxon>
    </lineage>
</organism>
<dbReference type="PANTHER" id="PTHR31751:SF7">
    <property type="entry name" value="THAP-TYPE DOMAIN-CONTAINING PROTEIN"/>
    <property type="match status" value="1"/>
</dbReference>
<name>A0A6S7GRN8_PARCT</name>
<accession>A0A6S7GRN8</accession>
<reference evidence="1" key="1">
    <citation type="submission" date="2020-04" db="EMBL/GenBank/DDBJ databases">
        <authorList>
            <person name="Alioto T."/>
            <person name="Alioto T."/>
            <person name="Gomez Garrido J."/>
        </authorList>
    </citation>
    <scope>NUCLEOTIDE SEQUENCE</scope>
    <source>
        <strain evidence="1">A484AB</strain>
    </source>
</reference>
<protein>
    <submittedName>
        <fullName evidence="1">Uncharacterized protein</fullName>
    </submittedName>
</protein>
<keyword evidence="2" id="KW-1185">Reference proteome</keyword>
<dbReference type="EMBL" id="CACRXK020001142">
    <property type="protein sequence ID" value="CAB3987240.1"/>
    <property type="molecule type" value="Genomic_DNA"/>
</dbReference>
<gene>
    <name evidence="1" type="ORF">PACLA_8A039201</name>
</gene>
<dbReference type="Proteomes" id="UP001152795">
    <property type="component" value="Unassembled WGS sequence"/>
</dbReference>
<comment type="caution">
    <text evidence="1">The sequence shown here is derived from an EMBL/GenBank/DDBJ whole genome shotgun (WGS) entry which is preliminary data.</text>
</comment>
<sequence>MKASIWKTVMGESIILCGDGRNDSPGFSAKYCVYVLMEQFVNDNVIVDIEVVDKRKTGGVSTNMEVCGLKKLLERPLLVRLLCQKLRQMLPRQLPYWLEE</sequence>
<evidence type="ECO:0000313" key="2">
    <source>
        <dbReference type="Proteomes" id="UP001152795"/>
    </source>
</evidence>
<proteinExistence type="predicted"/>
<evidence type="ECO:0000313" key="1">
    <source>
        <dbReference type="EMBL" id="CAB3987240.1"/>
    </source>
</evidence>
<dbReference type="PANTHER" id="PTHR31751">
    <property type="entry name" value="SI:CH211-108C17.2-RELATED-RELATED"/>
    <property type="match status" value="1"/>
</dbReference>
<dbReference type="OrthoDB" id="6515504at2759"/>
<dbReference type="AlphaFoldDB" id="A0A6S7GRN8"/>